<feature type="region of interest" description="Disordered" evidence="1">
    <location>
        <begin position="54"/>
        <end position="76"/>
    </location>
</feature>
<reference evidence="2 3" key="1">
    <citation type="submission" date="2016-10" db="EMBL/GenBank/DDBJ databases">
        <authorList>
            <person name="de Groot N.N."/>
        </authorList>
    </citation>
    <scope>NUCLEOTIDE SEQUENCE [LARGE SCALE GENOMIC DNA]</scope>
    <source>
        <strain evidence="2 3">DSM 45514</strain>
    </source>
</reference>
<dbReference type="Gene3D" id="1.10.287.1490">
    <property type="match status" value="1"/>
</dbReference>
<dbReference type="EMBL" id="FMZA01000014">
    <property type="protein sequence ID" value="SDC71023.1"/>
    <property type="molecule type" value="Genomic_DNA"/>
</dbReference>
<accession>A0A1G6NSW1</accession>
<feature type="compositionally biased region" description="Basic and acidic residues" evidence="1">
    <location>
        <begin position="123"/>
        <end position="132"/>
    </location>
</feature>
<protein>
    <submittedName>
        <fullName evidence="2">Uncharacterized protein</fullName>
    </submittedName>
</protein>
<proteinExistence type="predicted"/>
<organism evidence="2 3">
    <name type="scientific">Melghirimyces thermohalophilus</name>
    <dbReference type="NCBI Taxonomy" id="1236220"/>
    <lineage>
        <taxon>Bacteria</taxon>
        <taxon>Bacillati</taxon>
        <taxon>Bacillota</taxon>
        <taxon>Bacilli</taxon>
        <taxon>Bacillales</taxon>
        <taxon>Thermoactinomycetaceae</taxon>
        <taxon>Melghirimyces</taxon>
    </lineage>
</organism>
<dbReference type="AlphaFoldDB" id="A0A1G6NSW1"/>
<dbReference type="OrthoDB" id="9848132at2"/>
<evidence type="ECO:0000313" key="2">
    <source>
        <dbReference type="EMBL" id="SDC71023.1"/>
    </source>
</evidence>
<gene>
    <name evidence="2" type="ORF">SAMN04488112_11426</name>
</gene>
<keyword evidence="3" id="KW-1185">Reference proteome</keyword>
<evidence type="ECO:0000313" key="3">
    <source>
        <dbReference type="Proteomes" id="UP000199387"/>
    </source>
</evidence>
<name>A0A1G6NSW1_9BACL</name>
<sequence>MAETAGGRFQKMEKYLIGLLQELQALEAEFPEYRYEIDSINMKTHEVQRNIKQLRRRMGPPKQNEESTERQSAGEMAREIHRVLTQCKVYMEQMEQADPSFAESRMEIDELLDRARDRLQHYWEGEKTERPSESAAPRLQEETVGPQIPAFMMQKRWGKA</sequence>
<feature type="region of interest" description="Disordered" evidence="1">
    <location>
        <begin position="123"/>
        <end position="148"/>
    </location>
</feature>
<evidence type="ECO:0000256" key="1">
    <source>
        <dbReference type="SAM" id="MobiDB-lite"/>
    </source>
</evidence>
<dbReference type="STRING" id="1236220.SAMN04488112_11426"/>
<dbReference type="Proteomes" id="UP000199387">
    <property type="component" value="Unassembled WGS sequence"/>
</dbReference>
<dbReference type="RefSeq" id="WP_091570914.1">
    <property type="nucleotide sequence ID" value="NZ_FMZA01000014.1"/>
</dbReference>